<dbReference type="PANTHER" id="PTHR43591:SF105">
    <property type="entry name" value="METHYLTRANSFERASE DOMAIN-CONTAINING PROTEIN-RELATED"/>
    <property type="match status" value="1"/>
</dbReference>
<dbReference type="SUPFAM" id="SSF53335">
    <property type="entry name" value="S-adenosyl-L-methionine-dependent methyltransferases"/>
    <property type="match status" value="1"/>
</dbReference>
<dbReference type="PANTHER" id="PTHR43591">
    <property type="entry name" value="METHYLTRANSFERASE"/>
    <property type="match status" value="1"/>
</dbReference>
<dbReference type="OrthoDB" id="2013972at2759"/>
<dbReference type="EMBL" id="JAPEUY010000011">
    <property type="protein sequence ID" value="KAJ4368353.1"/>
    <property type="molecule type" value="Genomic_DNA"/>
</dbReference>
<dbReference type="AlphaFoldDB" id="A0A9W8Y5X1"/>
<evidence type="ECO:0000313" key="2">
    <source>
        <dbReference type="EMBL" id="KAJ4368353.1"/>
    </source>
</evidence>
<protein>
    <recommendedName>
        <fullName evidence="1">Methyltransferase type 11 domain-containing protein</fullName>
    </recommendedName>
</protein>
<dbReference type="InterPro" id="IPR029063">
    <property type="entry name" value="SAM-dependent_MTases_sf"/>
</dbReference>
<gene>
    <name evidence="2" type="ORF">N0V83_006709</name>
</gene>
<comment type="caution">
    <text evidence="2">The sequence shown here is derived from an EMBL/GenBank/DDBJ whole genome shotgun (WGS) entry which is preliminary data.</text>
</comment>
<dbReference type="GO" id="GO:0008757">
    <property type="term" value="F:S-adenosylmethionine-dependent methyltransferase activity"/>
    <property type="evidence" value="ECO:0007669"/>
    <property type="project" value="InterPro"/>
</dbReference>
<accession>A0A9W8Y5X1</accession>
<sequence length="317" mass="34710">MVPQSPALLYYLSIPSALTQEQTQFILQSLTMSDQPKAALEYFDTLSTTYEASTGGCTRELGRYLISIAPPFTADSKVLDNACGNGIIAQEILIKNPNVPLSITCVDGASAMVDLARHAVQARNGNSFATLSFDVVPGENLTFPDDEFTHSITNQGILFFKDGQKGAREIYRTLQPKGTAIITSWKSLGYIPLIHQAQKAVRPDDALFRIPISDDWYSTAHLEKTLAEAGFGNVQIHEKTVYYAAKSVGVMSGFLVKLFGQLVQGWSEEETAQFAKELRKAAEKAVVKVQRPVVGNEEEMEELVGVEMVALVAVARK</sequence>
<proteinExistence type="predicted"/>
<reference evidence="2" key="1">
    <citation type="submission" date="2022-10" db="EMBL/GenBank/DDBJ databases">
        <title>Tapping the CABI collections for fungal endophytes: first genome assemblies for Collariella, Neodidymelliopsis, Ascochyta clinopodiicola, Didymella pomorum, Didymosphaeria variabile, Neocosmospora piperis and Neocucurbitaria cava.</title>
        <authorList>
            <person name="Hill R."/>
        </authorList>
    </citation>
    <scope>NUCLEOTIDE SEQUENCE</scope>
    <source>
        <strain evidence="2">IMI 356814</strain>
    </source>
</reference>
<dbReference type="Pfam" id="PF08241">
    <property type="entry name" value="Methyltransf_11"/>
    <property type="match status" value="1"/>
</dbReference>
<evidence type="ECO:0000313" key="3">
    <source>
        <dbReference type="Proteomes" id="UP001140560"/>
    </source>
</evidence>
<evidence type="ECO:0000259" key="1">
    <source>
        <dbReference type="Pfam" id="PF08241"/>
    </source>
</evidence>
<dbReference type="CDD" id="cd02440">
    <property type="entry name" value="AdoMet_MTases"/>
    <property type="match status" value="1"/>
</dbReference>
<dbReference type="Gene3D" id="3.40.50.150">
    <property type="entry name" value="Vaccinia Virus protein VP39"/>
    <property type="match status" value="1"/>
</dbReference>
<name>A0A9W8Y5X1_9PLEO</name>
<dbReference type="Proteomes" id="UP001140560">
    <property type="component" value="Unassembled WGS sequence"/>
</dbReference>
<keyword evidence="3" id="KW-1185">Reference proteome</keyword>
<feature type="domain" description="Methyltransferase type 11" evidence="1">
    <location>
        <begin position="79"/>
        <end position="182"/>
    </location>
</feature>
<dbReference type="InterPro" id="IPR013216">
    <property type="entry name" value="Methyltransf_11"/>
</dbReference>
<organism evidence="2 3">
    <name type="scientific">Neocucurbitaria cava</name>
    <dbReference type="NCBI Taxonomy" id="798079"/>
    <lineage>
        <taxon>Eukaryota</taxon>
        <taxon>Fungi</taxon>
        <taxon>Dikarya</taxon>
        <taxon>Ascomycota</taxon>
        <taxon>Pezizomycotina</taxon>
        <taxon>Dothideomycetes</taxon>
        <taxon>Pleosporomycetidae</taxon>
        <taxon>Pleosporales</taxon>
        <taxon>Pleosporineae</taxon>
        <taxon>Cucurbitariaceae</taxon>
        <taxon>Neocucurbitaria</taxon>
    </lineage>
</organism>